<dbReference type="Pfam" id="PF00557">
    <property type="entry name" value="Peptidase_M24"/>
    <property type="match status" value="1"/>
</dbReference>
<keyword evidence="2" id="KW-0645">Protease</keyword>
<protein>
    <submittedName>
        <fullName evidence="2">Aminopeptidase P family protein</fullName>
    </submittedName>
</protein>
<dbReference type="Gene3D" id="3.40.350.10">
    <property type="entry name" value="Creatinase/prolidase N-terminal domain"/>
    <property type="match status" value="1"/>
</dbReference>
<dbReference type="GO" id="GO:0004177">
    <property type="term" value="F:aminopeptidase activity"/>
    <property type="evidence" value="ECO:0007669"/>
    <property type="project" value="UniProtKB-KW"/>
</dbReference>
<dbReference type="RefSeq" id="WP_122912869.1">
    <property type="nucleotide sequence ID" value="NZ_RHHT01000015.1"/>
</dbReference>
<sequence>MKYVINQQKMDQAVRYLQDNSIDLWLILTSEGSDPCLPLITGVKSVGPAAFLISKDGKKYAMCSGIDAQDIEESNLFDQVFKYPTELGETLQAFVTKHQPKKIALNYSRKENLADGLTTGRYRWLREVLKDCFSGEFVSSESFLEKLRSIKTPLEIDRIKQAIVITQEIYDTVFAQLRAGMSEIEIGKLFVKELEKREVVNGVDRTLSMPIVMKERIAHRPPGEAIVAPGDLLIMDFSVDYDGYVSDIARTVYFLKPGETKAPAHIQAAFDAAHAAITAAGNALKPGVQGYEVDLVARNLLLKRGMPEITHATGHQIGRDVHDGGTLLGPRWERYGNAPYGLVEPGMVFTLEPTILPEDGPTFIVEENVLVTETGIEYLSVRQDELILIPAQ</sequence>
<evidence type="ECO:0000313" key="2">
    <source>
        <dbReference type="EMBL" id="RNB80772.1"/>
    </source>
</evidence>
<dbReference type="Proteomes" id="UP000281915">
    <property type="component" value="Unassembled WGS sequence"/>
</dbReference>
<evidence type="ECO:0000313" key="3">
    <source>
        <dbReference type="Proteomes" id="UP000281915"/>
    </source>
</evidence>
<evidence type="ECO:0000259" key="1">
    <source>
        <dbReference type="Pfam" id="PF00557"/>
    </source>
</evidence>
<dbReference type="InterPro" id="IPR029149">
    <property type="entry name" value="Creatin/AminoP/Spt16_N"/>
</dbReference>
<feature type="domain" description="Peptidase M24" evidence="1">
    <location>
        <begin position="158"/>
        <end position="373"/>
    </location>
</feature>
<dbReference type="PRINTS" id="PR00599">
    <property type="entry name" value="MAPEPTIDASE"/>
</dbReference>
<dbReference type="SUPFAM" id="SSF53092">
    <property type="entry name" value="Creatinase/prolidase N-terminal domain"/>
    <property type="match status" value="1"/>
</dbReference>
<keyword evidence="2" id="KW-0378">Hydrolase</keyword>
<dbReference type="InterPro" id="IPR036005">
    <property type="entry name" value="Creatinase/aminopeptidase-like"/>
</dbReference>
<dbReference type="InterPro" id="IPR001714">
    <property type="entry name" value="Pept_M24_MAP"/>
</dbReference>
<organism evidence="2 3">
    <name type="scientific">Brevibacillus panacihumi</name>
    <dbReference type="NCBI Taxonomy" id="497735"/>
    <lineage>
        <taxon>Bacteria</taxon>
        <taxon>Bacillati</taxon>
        <taxon>Bacillota</taxon>
        <taxon>Bacilli</taxon>
        <taxon>Bacillales</taxon>
        <taxon>Paenibacillaceae</taxon>
        <taxon>Brevibacillus</taxon>
    </lineage>
</organism>
<dbReference type="Gene3D" id="3.90.230.10">
    <property type="entry name" value="Creatinase/methionine aminopeptidase superfamily"/>
    <property type="match status" value="1"/>
</dbReference>
<dbReference type="AlphaFoldDB" id="A0A3M8CY38"/>
<comment type="caution">
    <text evidence="2">The sequence shown here is derived from an EMBL/GenBank/DDBJ whole genome shotgun (WGS) entry which is preliminary data.</text>
</comment>
<dbReference type="PANTHER" id="PTHR46112">
    <property type="entry name" value="AMINOPEPTIDASE"/>
    <property type="match status" value="1"/>
</dbReference>
<proteinExistence type="predicted"/>
<dbReference type="EMBL" id="RHHT01000015">
    <property type="protein sequence ID" value="RNB80772.1"/>
    <property type="molecule type" value="Genomic_DNA"/>
</dbReference>
<gene>
    <name evidence="2" type="ORF">EDM58_07970</name>
</gene>
<accession>A0A3M8CY38</accession>
<keyword evidence="2" id="KW-0031">Aminopeptidase</keyword>
<dbReference type="GO" id="GO:0008235">
    <property type="term" value="F:metalloexopeptidase activity"/>
    <property type="evidence" value="ECO:0007669"/>
    <property type="project" value="UniProtKB-ARBA"/>
</dbReference>
<name>A0A3M8CY38_9BACL</name>
<dbReference type="PANTHER" id="PTHR46112:SF8">
    <property type="entry name" value="CYTOPLASMIC PEPTIDASE PEPQ-RELATED"/>
    <property type="match status" value="1"/>
</dbReference>
<dbReference type="InterPro" id="IPR000994">
    <property type="entry name" value="Pept_M24"/>
</dbReference>
<reference evidence="2 3" key="1">
    <citation type="submission" date="2018-10" db="EMBL/GenBank/DDBJ databases">
        <title>Phylogenomics of Brevibacillus.</title>
        <authorList>
            <person name="Dunlap C."/>
        </authorList>
    </citation>
    <scope>NUCLEOTIDE SEQUENCE [LARGE SCALE GENOMIC DNA]</scope>
    <source>
        <strain evidence="2 3">JCM 15085</strain>
    </source>
</reference>
<dbReference type="SUPFAM" id="SSF55920">
    <property type="entry name" value="Creatinase/aminopeptidase"/>
    <property type="match status" value="1"/>
</dbReference>
<dbReference type="InterPro" id="IPR050659">
    <property type="entry name" value="Peptidase_M24B"/>
</dbReference>